<feature type="compositionally biased region" description="Low complexity" evidence="1">
    <location>
        <begin position="15"/>
        <end position="31"/>
    </location>
</feature>
<evidence type="ECO:0000313" key="3">
    <source>
        <dbReference type="Proteomes" id="UP000694864"/>
    </source>
</evidence>
<evidence type="ECO:0000313" key="4">
    <source>
        <dbReference type="RefSeq" id="XP_010501556.1"/>
    </source>
</evidence>
<gene>
    <name evidence="4" type="primary">LOC104778826</name>
</gene>
<reference evidence="3" key="1">
    <citation type="journal article" date="2014" name="Nat. Commun.">
        <title>The emerging biofuel crop Camelina sativa retains a highly undifferentiated hexaploid genome structure.</title>
        <authorList>
            <person name="Kagale S."/>
            <person name="Koh C."/>
            <person name="Nixon J."/>
            <person name="Bollina V."/>
            <person name="Clarke W.E."/>
            <person name="Tuteja R."/>
            <person name="Spillane C."/>
            <person name="Robinson S.J."/>
            <person name="Links M.G."/>
            <person name="Clarke C."/>
            <person name="Higgins E.E."/>
            <person name="Huebert T."/>
            <person name="Sharpe A.G."/>
            <person name="Parkin I.A."/>
        </authorList>
    </citation>
    <scope>NUCLEOTIDE SEQUENCE [LARGE SCALE GENOMIC DNA]</scope>
    <source>
        <strain evidence="3">cv. DH55</strain>
    </source>
</reference>
<sequence length="900" mass="102152">MSKKRRFLGKPPPKTSSLPPSSSHPHAAKTSLQSHVSCASVSEPNLKPPTAALPPPMLSGSKASSAPTSAIPVTEHPHSDLPPLDSVSKTQSLDLATPTQEDQVQSKPKPFWVDLLKDPAGSMSKKGETFILESGEMCVKIPNEVIIRNNKRWEPFIIGQFHGNLPPRGVLHAIFNGIWSNRHRDITISRLGPRTVLIRIPNSSTRQRILTQGMWLIEGQTMFVAPWEPGLNPELPELTEVPVWLEFRGVPPHFFSEEGFEHIAGILGQPIRCHQATIDMTNLEVGKVLTVINPSSPLPEAVNVQFSSGQIHRVTVSCPWLPPICKHCQEMGHSIRRCPTAPITCSSCNSSGHTLETCPKLRKGKTSDTKEMEPSVSKKDKRDKLKTKWVAKQSLPKSDSSEDLSKAKRLKKKKPIPPHSLVQVELDSPSRAATTGPSSSKKKQKPNKKIQEKSSSSEQDSSSDSSSIMSSASEAERSEEDETPYSLRRSLRKWLRLNKPAFGSIIETRVKFRKSQKYFHSVFPDWNFEGNYEFEELGRIWVVWDKRVRLHIHSKSGQMITCIVRMPNSPKEVVYSFIYAVNCKYGRQQLWDEIEELAKDPIISLKPWVAMGDFNQTLNPSESSIGSTKVTKGMLEFRSCLLNAGLFDLTTRGNSLTWWNKREANPIVKKLDRILVNDNWQLEFPLSYAYFGEPEMSDYCPSCLKLGVPHRSKKPFMVSHFLFQHKDFIPRVSEFWNSTTIEGTAMFRFSKKLKLLKRVIKDLNKQFYSDLENRVKESQADLAFHQARFLANPSPQLATLERQAQQKWFELALAEEKFLMQRSRIKWVESGDCNSAYFHRMINSRMGMNQIHYLVDDSGQRLEEIPEIQNHCVNFFTKMLGTSSKSISEEDKELIRSLSR</sequence>
<dbReference type="Gene3D" id="3.60.10.10">
    <property type="entry name" value="Endonuclease/exonuclease/phosphatase"/>
    <property type="match status" value="1"/>
</dbReference>
<dbReference type="SMART" id="SM00343">
    <property type="entry name" value="ZnF_C2HC"/>
    <property type="match status" value="2"/>
</dbReference>
<feature type="compositionally biased region" description="Polar residues" evidence="1">
    <location>
        <begin position="32"/>
        <end position="43"/>
    </location>
</feature>
<dbReference type="Gene3D" id="4.10.60.10">
    <property type="entry name" value="Zinc finger, CCHC-type"/>
    <property type="match status" value="1"/>
</dbReference>
<dbReference type="GeneID" id="104778826"/>
<feature type="region of interest" description="Disordered" evidence="1">
    <location>
        <begin position="359"/>
        <end position="484"/>
    </location>
</feature>
<feature type="compositionally biased region" description="Basic residues" evidence="1">
    <location>
        <begin position="407"/>
        <end position="416"/>
    </location>
</feature>
<accession>A0ABM0YIT1</accession>
<dbReference type="Pfam" id="PF03372">
    <property type="entry name" value="Exo_endo_phos"/>
    <property type="match status" value="1"/>
</dbReference>
<dbReference type="Pfam" id="PF14111">
    <property type="entry name" value="DUF4283"/>
    <property type="match status" value="1"/>
</dbReference>
<dbReference type="PANTHER" id="PTHR31286">
    <property type="entry name" value="GLYCINE-RICH CELL WALL STRUCTURAL PROTEIN 1.8-LIKE"/>
    <property type="match status" value="1"/>
</dbReference>
<dbReference type="SUPFAM" id="SSF56219">
    <property type="entry name" value="DNase I-like"/>
    <property type="match status" value="1"/>
</dbReference>
<feature type="compositionally biased region" description="Low complexity" evidence="1">
    <location>
        <begin position="453"/>
        <end position="473"/>
    </location>
</feature>
<organism evidence="3 4">
    <name type="scientific">Camelina sativa</name>
    <name type="common">False flax</name>
    <name type="synonym">Myagrum sativum</name>
    <dbReference type="NCBI Taxonomy" id="90675"/>
    <lineage>
        <taxon>Eukaryota</taxon>
        <taxon>Viridiplantae</taxon>
        <taxon>Streptophyta</taxon>
        <taxon>Embryophyta</taxon>
        <taxon>Tracheophyta</taxon>
        <taxon>Spermatophyta</taxon>
        <taxon>Magnoliopsida</taxon>
        <taxon>eudicotyledons</taxon>
        <taxon>Gunneridae</taxon>
        <taxon>Pentapetalae</taxon>
        <taxon>rosids</taxon>
        <taxon>malvids</taxon>
        <taxon>Brassicales</taxon>
        <taxon>Brassicaceae</taxon>
        <taxon>Camelineae</taxon>
        <taxon>Camelina</taxon>
    </lineage>
</organism>
<name>A0ABM0YIT1_CAMSA</name>
<protein>
    <submittedName>
        <fullName evidence="4">Uncharacterized protein LOC104778826</fullName>
    </submittedName>
</protein>
<dbReference type="InterPro" id="IPR036875">
    <property type="entry name" value="Znf_CCHC_sf"/>
</dbReference>
<feature type="region of interest" description="Disordered" evidence="1">
    <location>
        <begin position="1"/>
        <end position="88"/>
    </location>
</feature>
<dbReference type="Proteomes" id="UP000694864">
    <property type="component" value="Chromosome 3"/>
</dbReference>
<feature type="compositionally biased region" description="Basic and acidic residues" evidence="1">
    <location>
        <begin position="365"/>
        <end position="383"/>
    </location>
</feature>
<feature type="domain" description="CCHC-type" evidence="2">
    <location>
        <begin position="344"/>
        <end position="360"/>
    </location>
</feature>
<dbReference type="PANTHER" id="PTHR31286:SF55">
    <property type="entry name" value="DUF4283 DOMAIN-CONTAINING PROTEIN"/>
    <property type="match status" value="1"/>
</dbReference>
<evidence type="ECO:0000256" key="1">
    <source>
        <dbReference type="SAM" id="MobiDB-lite"/>
    </source>
</evidence>
<feature type="domain" description="CCHC-type" evidence="2">
    <location>
        <begin position="324"/>
        <end position="340"/>
    </location>
</feature>
<keyword evidence="3" id="KW-1185">Reference proteome</keyword>
<reference evidence="4" key="2">
    <citation type="submission" date="2025-08" db="UniProtKB">
        <authorList>
            <consortium name="RefSeq"/>
        </authorList>
    </citation>
    <scope>IDENTIFICATION</scope>
    <source>
        <tissue evidence="4">Leaf</tissue>
    </source>
</reference>
<dbReference type="SUPFAM" id="SSF57756">
    <property type="entry name" value="Retrovirus zinc finger-like domains"/>
    <property type="match status" value="1"/>
</dbReference>
<dbReference type="InterPro" id="IPR040256">
    <property type="entry name" value="At4g02000-like"/>
</dbReference>
<dbReference type="RefSeq" id="XP_010501556.1">
    <property type="nucleotide sequence ID" value="XM_010503254.1"/>
</dbReference>
<dbReference type="InterPro" id="IPR005135">
    <property type="entry name" value="Endo/exonuclease/phosphatase"/>
</dbReference>
<proteinExistence type="predicted"/>
<dbReference type="InterPro" id="IPR036691">
    <property type="entry name" value="Endo/exonu/phosph_ase_sf"/>
</dbReference>
<dbReference type="InterPro" id="IPR025558">
    <property type="entry name" value="DUF4283"/>
</dbReference>
<evidence type="ECO:0000259" key="2">
    <source>
        <dbReference type="SMART" id="SM00343"/>
    </source>
</evidence>
<dbReference type="InterPro" id="IPR001878">
    <property type="entry name" value="Znf_CCHC"/>
</dbReference>